<keyword evidence="5 8" id="KW-1133">Transmembrane helix</keyword>
<comment type="subcellular location">
    <subcellularLocation>
        <location evidence="1">Membrane</location>
        <topology evidence="1">Multi-pass membrane protein</topology>
    </subcellularLocation>
</comment>
<dbReference type="PANTHER" id="PTHR11629:SF61">
    <property type="entry name" value="V-TYPE PROTON ATPASE SUBUNIT A"/>
    <property type="match status" value="1"/>
</dbReference>
<dbReference type="GO" id="GO:0051117">
    <property type="term" value="F:ATPase binding"/>
    <property type="evidence" value="ECO:0007669"/>
    <property type="project" value="TreeGrafter"/>
</dbReference>
<dbReference type="Proteomes" id="UP000292052">
    <property type="component" value="Unassembled WGS sequence"/>
</dbReference>
<proteinExistence type="inferred from homology"/>
<dbReference type="GO" id="GO:0007035">
    <property type="term" value="P:vacuolar acidification"/>
    <property type="evidence" value="ECO:0007669"/>
    <property type="project" value="TreeGrafter"/>
</dbReference>
<keyword evidence="7 8" id="KW-0472">Membrane</keyword>
<dbReference type="GO" id="GO:0005886">
    <property type="term" value="C:plasma membrane"/>
    <property type="evidence" value="ECO:0007669"/>
    <property type="project" value="TreeGrafter"/>
</dbReference>
<evidence type="ECO:0000256" key="9">
    <source>
        <dbReference type="SAM" id="Coils"/>
    </source>
</evidence>
<keyword evidence="11" id="KW-1185">Reference proteome</keyword>
<feature type="coiled-coil region" evidence="9">
    <location>
        <begin position="94"/>
        <end position="121"/>
    </location>
</feature>
<evidence type="ECO:0000256" key="1">
    <source>
        <dbReference type="ARBA" id="ARBA00004141"/>
    </source>
</evidence>
<comment type="function">
    <text evidence="8">Essential component of the vacuolar proton pump (V-ATPase), a multimeric enzyme that catalyzes the translocation of protons across the membranes. Required for assembly and activity of the V-ATPase.</text>
</comment>
<evidence type="ECO:0000256" key="4">
    <source>
        <dbReference type="ARBA" id="ARBA00022692"/>
    </source>
</evidence>
<feature type="transmembrane region" description="Helical" evidence="8">
    <location>
        <begin position="378"/>
        <end position="400"/>
    </location>
</feature>
<keyword evidence="6 8" id="KW-0406">Ion transport</keyword>
<name>A0A482VLP3_ASBVE</name>
<dbReference type="AlphaFoldDB" id="A0A482VLP3"/>
<gene>
    <name evidence="10" type="ORF">BDFB_004161</name>
</gene>
<dbReference type="GO" id="GO:0033179">
    <property type="term" value="C:proton-transporting V-type ATPase, V0 domain"/>
    <property type="evidence" value="ECO:0007669"/>
    <property type="project" value="InterPro"/>
</dbReference>
<organism evidence="10 11">
    <name type="scientific">Asbolus verrucosus</name>
    <name type="common">Desert ironclad beetle</name>
    <dbReference type="NCBI Taxonomy" id="1661398"/>
    <lineage>
        <taxon>Eukaryota</taxon>
        <taxon>Metazoa</taxon>
        <taxon>Ecdysozoa</taxon>
        <taxon>Arthropoda</taxon>
        <taxon>Hexapoda</taxon>
        <taxon>Insecta</taxon>
        <taxon>Pterygota</taxon>
        <taxon>Neoptera</taxon>
        <taxon>Endopterygota</taxon>
        <taxon>Coleoptera</taxon>
        <taxon>Polyphaga</taxon>
        <taxon>Cucujiformia</taxon>
        <taxon>Tenebrionidae</taxon>
        <taxon>Pimeliinae</taxon>
        <taxon>Asbolus</taxon>
    </lineage>
</organism>
<comment type="caution">
    <text evidence="8">Lacks conserved residue(s) required for the propagation of feature annotation.</text>
</comment>
<dbReference type="InterPro" id="IPR002490">
    <property type="entry name" value="V-ATPase_116kDa_su"/>
</dbReference>
<evidence type="ECO:0000313" key="11">
    <source>
        <dbReference type="Proteomes" id="UP000292052"/>
    </source>
</evidence>
<reference evidence="10 11" key="1">
    <citation type="submission" date="2017-03" db="EMBL/GenBank/DDBJ databases">
        <title>Genome of the blue death feigning beetle - Asbolus verrucosus.</title>
        <authorList>
            <person name="Rider S.D."/>
        </authorList>
    </citation>
    <scope>NUCLEOTIDE SEQUENCE [LARGE SCALE GENOMIC DNA]</scope>
    <source>
        <strain evidence="10">Butters</strain>
        <tissue evidence="10">Head and leg muscle</tissue>
    </source>
</reference>
<dbReference type="PANTHER" id="PTHR11629">
    <property type="entry name" value="VACUOLAR PROTON ATPASES"/>
    <property type="match status" value="1"/>
</dbReference>
<keyword evidence="9" id="KW-0175">Coiled coil</keyword>
<evidence type="ECO:0000256" key="2">
    <source>
        <dbReference type="ARBA" id="ARBA00009904"/>
    </source>
</evidence>
<protein>
    <recommendedName>
        <fullName evidence="8">V-type proton ATPase subunit a</fullName>
    </recommendedName>
</protein>
<keyword evidence="3 8" id="KW-0813">Transport</keyword>
<dbReference type="GO" id="GO:0046961">
    <property type="term" value="F:proton-transporting ATPase activity, rotational mechanism"/>
    <property type="evidence" value="ECO:0007669"/>
    <property type="project" value="InterPro"/>
</dbReference>
<comment type="caution">
    <text evidence="10">The sequence shown here is derived from an EMBL/GenBank/DDBJ whole genome shotgun (WGS) entry which is preliminary data.</text>
</comment>
<dbReference type="GO" id="GO:0016471">
    <property type="term" value="C:vacuolar proton-transporting V-type ATPase complex"/>
    <property type="evidence" value="ECO:0007669"/>
    <property type="project" value="TreeGrafter"/>
</dbReference>
<sequence>MGDMFRSEQMVLSQLFIQPEAAYFAISELGESGIVQFRDLNEDVNVFQRKFVNEVRRCNEMERKLRYIEAEVKKDNVPIPDVSELPKAPNPREIIDLEAHLEKTEGDIKELSESAINLKSNSLELTELKHVLEKTQAFFNEQDEVNGLDSAHKALITEDAHNISIRGRLGFVAGVINRERVPAFERMLWRISRGNVFLRQVEIGTPLEDPATRNQLYKTVFVAFFQGEQLKTRIKKVCAGFHASLYACPSSLQERNEMLKGVCTRLEDLNLVLNQTQDHRQRVLVRSNGDVNQGMELGEYAETHPNSTQVHHEGEEEEEEPLSEIFIHQAIHTIEYVLSTISHTASYLRLWALSLAHAQLSEVLWTMLFSMGLKNSSYVGAVTTFVFFAAWALFTIAILVTMEGLSAFLHTLRLHWVEFMSKFYEGLGYPFQPFSFKALLEEETKPEE</sequence>
<keyword evidence="4 8" id="KW-0812">Transmembrane</keyword>
<accession>A0A482VLP3</accession>
<dbReference type="Pfam" id="PF01496">
    <property type="entry name" value="V_ATPase_I"/>
    <property type="match status" value="2"/>
</dbReference>
<evidence type="ECO:0000256" key="3">
    <source>
        <dbReference type="ARBA" id="ARBA00022448"/>
    </source>
</evidence>
<comment type="similarity">
    <text evidence="2 8">Belongs to the V-ATPase 116 kDa subunit family.</text>
</comment>
<evidence type="ECO:0000256" key="7">
    <source>
        <dbReference type="ARBA" id="ARBA00023136"/>
    </source>
</evidence>
<keyword evidence="8" id="KW-0375">Hydrogen ion transport</keyword>
<evidence type="ECO:0000256" key="8">
    <source>
        <dbReference type="RuleBase" id="RU361189"/>
    </source>
</evidence>
<evidence type="ECO:0000256" key="6">
    <source>
        <dbReference type="ARBA" id="ARBA00023065"/>
    </source>
</evidence>
<dbReference type="EMBL" id="QDEB01087891">
    <property type="protein sequence ID" value="RZC33546.1"/>
    <property type="molecule type" value="Genomic_DNA"/>
</dbReference>
<evidence type="ECO:0000313" key="10">
    <source>
        <dbReference type="EMBL" id="RZC33546.1"/>
    </source>
</evidence>
<dbReference type="STRING" id="1661398.A0A482VLP3"/>
<evidence type="ECO:0000256" key="5">
    <source>
        <dbReference type="ARBA" id="ARBA00022989"/>
    </source>
</evidence>
<dbReference type="OrthoDB" id="10264220at2759"/>